<evidence type="ECO:0000313" key="9">
    <source>
        <dbReference type="Proteomes" id="UP001589738"/>
    </source>
</evidence>
<evidence type="ECO:0000256" key="3">
    <source>
        <dbReference type="ARBA" id="ARBA00022692"/>
    </source>
</evidence>
<evidence type="ECO:0000256" key="4">
    <source>
        <dbReference type="ARBA" id="ARBA00022989"/>
    </source>
</evidence>
<keyword evidence="2 6" id="KW-1003">Cell membrane</keyword>
<keyword evidence="9" id="KW-1185">Reference proteome</keyword>
<dbReference type="RefSeq" id="WP_377058881.1">
    <property type="nucleotide sequence ID" value="NZ_JBHLUU010000121.1"/>
</dbReference>
<comment type="caution">
    <text evidence="8">The sequence shown here is derived from an EMBL/GenBank/DDBJ whole genome shotgun (WGS) entry which is preliminary data.</text>
</comment>
<comment type="similarity">
    <text evidence="6">Belongs to the TVP38/TMEM64 family.</text>
</comment>
<dbReference type="Pfam" id="PF09335">
    <property type="entry name" value="VTT_dom"/>
    <property type="match status" value="1"/>
</dbReference>
<gene>
    <name evidence="8" type="ORF">ACFFHF_19625</name>
</gene>
<evidence type="ECO:0000256" key="5">
    <source>
        <dbReference type="ARBA" id="ARBA00023136"/>
    </source>
</evidence>
<comment type="subcellular location">
    <subcellularLocation>
        <location evidence="1 6">Cell membrane</location>
        <topology evidence="1 6">Multi-pass membrane protein</topology>
    </subcellularLocation>
</comment>
<feature type="transmembrane region" description="Helical" evidence="6">
    <location>
        <begin position="30"/>
        <end position="56"/>
    </location>
</feature>
<evidence type="ECO:0000256" key="2">
    <source>
        <dbReference type="ARBA" id="ARBA00022475"/>
    </source>
</evidence>
<feature type="transmembrane region" description="Helical" evidence="6">
    <location>
        <begin position="176"/>
        <end position="194"/>
    </location>
</feature>
<accession>A0ABV6KWK7</accession>
<organism evidence="8 9">
    <name type="scientific">Robertmurraya beringensis</name>
    <dbReference type="NCBI Taxonomy" id="641660"/>
    <lineage>
        <taxon>Bacteria</taxon>
        <taxon>Bacillati</taxon>
        <taxon>Bacillota</taxon>
        <taxon>Bacilli</taxon>
        <taxon>Bacillales</taxon>
        <taxon>Bacillaceae</taxon>
        <taxon>Robertmurraya</taxon>
    </lineage>
</organism>
<feature type="transmembrane region" description="Helical" evidence="6">
    <location>
        <begin position="115"/>
        <end position="137"/>
    </location>
</feature>
<protein>
    <recommendedName>
        <fullName evidence="6">TVP38/TMEM64 family membrane protein</fullName>
    </recommendedName>
</protein>
<name>A0ABV6KWK7_9BACI</name>
<dbReference type="InterPro" id="IPR032816">
    <property type="entry name" value="VTT_dom"/>
</dbReference>
<feature type="domain" description="VTT" evidence="7">
    <location>
        <begin position="49"/>
        <end position="167"/>
    </location>
</feature>
<sequence length="200" mass="22009">MLTKFAVVTKGLMKIEMEEHLLECLPKNPILIVLISLTLNIIVAVSGVLPSAFLTAANIALFDFRSGLILSIIGEAVGAIISFILYRKGLSKLTSHVQLNNKLLKKLQATKGVEAFLLVVILRIMPFVPSGVVTLAAAYSKMALISFCLASTLGKVPALFIEAYSVDRLLDLSTEWQIFSLVLGLSLFTLYYWVRKRKHA</sequence>
<keyword evidence="5 6" id="KW-0472">Membrane</keyword>
<dbReference type="EMBL" id="JBHLUU010000121">
    <property type="protein sequence ID" value="MFC0477410.1"/>
    <property type="molecule type" value="Genomic_DNA"/>
</dbReference>
<feature type="transmembrane region" description="Helical" evidence="6">
    <location>
        <begin position="68"/>
        <end position="86"/>
    </location>
</feature>
<dbReference type="Proteomes" id="UP001589738">
    <property type="component" value="Unassembled WGS sequence"/>
</dbReference>
<dbReference type="InterPro" id="IPR015414">
    <property type="entry name" value="TMEM64"/>
</dbReference>
<keyword evidence="4 6" id="KW-1133">Transmembrane helix</keyword>
<proteinExistence type="inferred from homology"/>
<feature type="transmembrane region" description="Helical" evidence="6">
    <location>
        <begin position="144"/>
        <end position="164"/>
    </location>
</feature>
<dbReference type="PANTHER" id="PTHR12677:SF55">
    <property type="entry name" value="UNDECAPRENYL PHOSPHATE TRANSPORTER SAOUHSC_00901-RELATED"/>
    <property type="match status" value="1"/>
</dbReference>
<evidence type="ECO:0000256" key="6">
    <source>
        <dbReference type="RuleBase" id="RU366058"/>
    </source>
</evidence>
<reference evidence="8 9" key="1">
    <citation type="submission" date="2024-09" db="EMBL/GenBank/DDBJ databases">
        <authorList>
            <person name="Sun Q."/>
            <person name="Mori K."/>
        </authorList>
    </citation>
    <scope>NUCLEOTIDE SEQUENCE [LARGE SCALE GENOMIC DNA]</scope>
    <source>
        <strain evidence="8 9">CGMCC 1.9126</strain>
    </source>
</reference>
<keyword evidence="3 6" id="KW-0812">Transmembrane</keyword>
<evidence type="ECO:0000256" key="1">
    <source>
        <dbReference type="ARBA" id="ARBA00004651"/>
    </source>
</evidence>
<dbReference type="PANTHER" id="PTHR12677">
    <property type="entry name" value="GOLGI APPARATUS MEMBRANE PROTEIN TVP38-RELATED"/>
    <property type="match status" value="1"/>
</dbReference>
<evidence type="ECO:0000259" key="7">
    <source>
        <dbReference type="Pfam" id="PF09335"/>
    </source>
</evidence>
<evidence type="ECO:0000313" key="8">
    <source>
        <dbReference type="EMBL" id="MFC0477410.1"/>
    </source>
</evidence>